<gene>
    <name evidence="1" type="ORF">J2S62_002408</name>
</gene>
<comment type="caution">
    <text evidence="1">The sequence shown here is derived from an EMBL/GenBank/DDBJ whole genome shotgun (WGS) entry which is preliminary data.</text>
</comment>
<dbReference type="Proteomes" id="UP001183794">
    <property type="component" value="Unassembled WGS sequence"/>
</dbReference>
<organism evidence="1 2">
    <name type="scientific">Enteractinococcus fodinae</name>
    <dbReference type="NCBI Taxonomy" id="684663"/>
    <lineage>
        <taxon>Bacteria</taxon>
        <taxon>Bacillati</taxon>
        <taxon>Actinomycetota</taxon>
        <taxon>Actinomycetes</taxon>
        <taxon>Micrococcales</taxon>
        <taxon>Micrococcaceae</taxon>
    </lineage>
</organism>
<protein>
    <submittedName>
        <fullName evidence="1">Uncharacterized protein</fullName>
    </submittedName>
</protein>
<reference evidence="1 2" key="1">
    <citation type="submission" date="2023-07" db="EMBL/GenBank/DDBJ databases">
        <title>Sequencing the genomes of 1000 actinobacteria strains.</title>
        <authorList>
            <person name="Klenk H.-P."/>
        </authorList>
    </citation>
    <scope>NUCLEOTIDE SEQUENCE [LARGE SCALE GENOMIC DNA]</scope>
    <source>
        <strain evidence="1 2">DSM 22966</strain>
    </source>
</reference>
<name>A0ABU2B4G4_9MICC</name>
<accession>A0ABU2B4G4</accession>
<keyword evidence="2" id="KW-1185">Reference proteome</keyword>
<evidence type="ECO:0000313" key="1">
    <source>
        <dbReference type="EMBL" id="MDR7348151.1"/>
    </source>
</evidence>
<evidence type="ECO:0000313" key="2">
    <source>
        <dbReference type="Proteomes" id="UP001183794"/>
    </source>
</evidence>
<sequence>MNAMTTHTTTATEQYFSFPVRNGQVDLEAVASPELARLVSHVLGILAARKTEDEAS</sequence>
<dbReference type="EMBL" id="JAVDYJ010000001">
    <property type="protein sequence ID" value="MDR7348151.1"/>
    <property type="molecule type" value="Genomic_DNA"/>
</dbReference>
<proteinExistence type="predicted"/>